<comment type="caution">
    <text evidence="10">The sequence shown here is derived from an EMBL/GenBank/DDBJ whole genome shotgun (WGS) entry which is preliminary data.</text>
</comment>
<name>A0A3E1R835_9BURK</name>
<feature type="domain" description="PAS" evidence="9">
    <location>
        <begin position="256"/>
        <end position="309"/>
    </location>
</feature>
<keyword evidence="3" id="KW-0597">Phosphoprotein</keyword>
<dbReference type="SUPFAM" id="SSF55874">
    <property type="entry name" value="ATPase domain of HSP90 chaperone/DNA topoisomerase II/histidine kinase"/>
    <property type="match status" value="1"/>
</dbReference>
<dbReference type="SMART" id="SM00387">
    <property type="entry name" value="HATPase_c"/>
    <property type="match status" value="1"/>
</dbReference>
<dbReference type="Proteomes" id="UP000260665">
    <property type="component" value="Unassembled WGS sequence"/>
</dbReference>
<dbReference type="Pfam" id="PF02518">
    <property type="entry name" value="HATPase_c"/>
    <property type="match status" value="1"/>
</dbReference>
<dbReference type="InterPro" id="IPR013656">
    <property type="entry name" value="PAS_4"/>
</dbReference>
<dbReference type="PANTHER" id="PTHR24421">
    <property type="entry name" value="NITRATE/NITRITE SENSOR PROTEIN NARX-RELATED"/>
    <property type="match status" value="1"/>
</dbReference>
<evidence type="ECO:0000256" key="4">
    <source>
        <dbReference type="ARBA" id="ARBA00022679"/>
    </source>
</evidence>
<evidence type="ECO:0000256" key="3">
    <source>
        <dbReference type="ARBA" id="ARBA00022553"/>
    </source>
</evidence>
<accession>A0A3E1R835</accession>
<dbReference type="GO" id="GO:0006355">
    <property type="term" value="P:regulation of DNA-templated transcription"/>
    <property type="evidence" value="ECO:0007669"/>
    <property type="project" value="InterPro"/>
</dbReference>
<keyword evidence="5" id="KW-0547">Nucleotide-binding</keyword>
<dbReference type="GO" id="GO:0005524">
    <property type="term" value="F:ATP binding"/>
    <property type="evidence" value="ECO:0007669"/>
    <property type="project" value="UniProtKB-KW"/>
</dbReference>
<evidence type="ECO:0000313" key="10">
    <source>
        <dbReference type="EMBL" id="RFO94870.1"/>
    </source>
</evidence>
<dbReference type="EC" id="2.7.13.3" evidence="2"/>
<dbReference type="GO" id="GO:0046983">
    <property type="term" value="F:protein dimerization activity"/>
    <property type="evidence" value="ECO:0007669"/>
    <property type="project" value="InterPro"/>
</dbReference>
<evidence type="ECO:0000313" key="11">
    <source>
        <dbReference type="Proteomes" id="UP000260665"/>
    </source>
</evidence>
<dbReference type="Gene3D" id="3.30.565.10">
    <property type="entry name" value="Histidine kinase-like ATPase, C-terminal domain"/>
    <property type="match status" value="1"/>
</dbReference>
<dbReference type="InterPro" id="IPR000014">
    <property type="entry name" value="PAS"/>
</dbReference>
<dbReference type="CDD" id="cd16917">
    <property type="entry name" value="HATPase_UhpB-NarQ-NarX-like"/>
    <property type="match status" value="1"/>
</dbReference>
<sequence length="606" mass="67356">MIACNTDMPAAVPSNPELQHACYQALFERSSVALLIVASDTLRVLAANEAAGHCFDYPVERMLELNLDVLFHPDDRLSIQHALQFNKQQLEPIHCRTFRSMGEADLVEMEVSKLECNGTHVCMLFIHELKQLRPPIPHSNATIQPPLVDIEDGFLQLDQKARFTFVNAKAEKLLHRRGEDLLGQVIWESIPEALQTDHHFHFTMALQGHWPSSYDVIYPDCQVRHQVRVYPSSNGISVVFRDVTQHHIELERLNQEQARLNAIVNASHEAIISTDAHGLIQIFSPSAGRIFGVPHEAMLGKSVEMLLPERFRAAHTNMREEFARTQCTSGRMMGLRRVKGLRSDGVEIDLEGTIANVLIQGHPVLITTLRDVTHNLIAEAEQQVMRKRLSHLTHRLMLQEKDLIRRISLALHDQLGQTLAAVRIVHETIAALRSQGNSVEQSRLFGQLGTLIEQSIREVRVVLADLQPPMLGENGLAAALDNELRNRAGSQKDMQMVLQAPPEVAGIRWPAAVEHAVFMIAREAVENAIRHSGANLLKLSLAGSPADLTMEVWDNGCGYPANAEATAGHLGLAGMHERANSIGAHITLNSGDKGGAHLSLHWENAE</sequence>
<dbReference type="EMBL" id="QFZK01000028">
    <property type="protein sequence ID" value="RFO94870.1"/>
    <property type="molecule type" value="Genomic_DNA"/>
</dbReference>
<dbReference type="InterPro" id="IPR003594">
    <property type="entry name" value="HATPase_dom"/>
</dbReference>
<dbReference type="GO" id="GO:0016020">
    <property type="term" value="C:membrane"/>
    <property type="evidence" value="ECO:0007669"/>
    <property type="project" value="InterPro"/>
</dbReference>
<dbReference type="Pfam" id="PF13188">
    <property type="entry name" value="PAS_8"/>
    <property type="match status" value="1"/>
</dbReference>
<comment type="catalytic activity">
    <reaction evidence="1">
        <text>ATP + protein L-histidine = ADP + protein N-phospho-L-histidine.</text>
        <dbReference type="EC" id="2.7.13.3"/>
    </reaction>
</comment>
<reference evidence="10 11" key="1">
    <citation type="submission" date="2018-05" db="EMBL/GenBank/DDBJ databases">
        <title>Rhodoferax soyangensis sp.nov., isolated from an oligotrophic freshwater lake.</title>
        <authorList>
            <person name="Park M."/>
        </authorList>
    </citation>
    <scope>NUCLEOTIDE SEQUENCE [LARGE SCALE GENOMIC DNA]</scope>
    <source>
        <strain evidence="10 11">IMCC26218</strain>
    </source>
</reference>
<dbReference type="Pfam" id="PF00989">
    <property type="entry name" value="PAS"/>
    <property type="match status" value="1"/>
</dbReference>
<dbReference type="PROSITE" id="PS50112">
    <property type="entry name" value="PAS"/>
    <property type="match status" value="1"/>
</dbReference>
<dbReference type="CDD" id="cd00130">
    <property type="entry name" value="PAS"/>
    <property type="match status" value="2"/>
</dbReference>
<dbReference type="PANTHER" id="PTHR24421:SF10">
    <property type="entry name" value="NITRATE_NITRITE SENSOR PROTEIN NARQ"/>
    <property type="match status" value="1"/>
</dbReference>
<dbReference type="AlphaFoldDB" id="A0A3E1R835"/>
<dbReference type="NCBIfam" id="TIGR00229">
    <property type="entry name" value="sensory_box"/>
    <property type="match status" value="1"/>
</dbReference>
<dbReference type="InterPro" id="IPR013767">
    <property type="entry name" value="PAS_fold"/>
</dbReference>
<dbReference type="InterPro" id="IPR011712">
    <property type="entry name" value="Sig_transdc_His_kin_sub3_dim/P"/>
</dbReference>
<dbReference type="Pfam" id="PF08448">
    <property type="entry name" value="PAS_4"/>
    <property type="match status" value="1"/>
</dbReference>
<keyword evidence="7" id="KW-0067">ATP-binding</keyword>
<keyword evidence="11" id="KW-1185">Reference proteome</keyword>
<evidence type="ECO:0000256" key="2">
    <source>
        <dbReference type="ARBA" id="ARBA00012438"/>
    </source>
</evidence>
<dbReference type="Gene3D" id="3.30.450.20">
    <property type="entry name" value="PAS domain"/>
    <property type="match status" value="3"/>
</dbReference>
<evidence type="ECO:0000256" key="6">
    <source>
        <dbReference type="ARBA" id="ARBA00022777"/>
    </source>
</evidence>
<evidence type="ECO:0000256" key="7">
    <source>
        <dbReference type="ARBA" id="ARBA00022840"/>
    </source>
</evidence>
<dbReference type="InterPro" id="IPR036890">
    <property type="entry name" value="HATPase_C_sf"/>
</dbReference>
<evidence type="ECO:0000256" key="8">
    <source>
        <dbReference type="ARBA" id="ARBA00023012"/>
    </source>
</evidence>
<dbReference type="SMART" id="SM00091">
    <property type="entry name" value="PAS"/>
    <property type="match status" value="3"/>
</dbReference>
<keyword evidence="6" id="KW-0418">Kinase</keyword>
<evidence type="ECO:0000259" key="9">
    <source>
        <dbReference type="PROSITE" id="PS50112"/>
    </source>
</evidence>
<evidence type="ECO:0000256" key="5">
    <source>
        <dbReference type="ARBA" id="ARBA00022741"/>
    </source>
</evidence>
<keyword evidence="4" id="KW-0808">Transferase</keyword>
<keyword evidence="8" id="KW-0902">Two-component regulatory system</keyword>
<gene>
    <name evidence="10" type="ORF">DIC66_21285</name>
</gene>
<dbReference type="InterPro" id="IPR050482">
    <property type="entry name" value="Sensor_HK_TwoCompSys"/>
</dbReference>
<evidence type="ECO:0000256" key="1">
    <source>
        <dbReference type="ARBA" id="ARBA00000085"/>
    </source>
</evidence>
<protein>
    <recommendedName>
        <fullName evidence="2">histidine kinase</fullName>
        <ecNumber evidence="2">2.7.13.3</ecNumber>
    </recommendedName>
</protein>
<proteinExistence type="predicted"/>
<dbReference type="Pfam" id="PF07730">
    <property type="entry name" value="HisKA_3"/>
    <property type="match status" value="1"/>
</dbReference>
<dbReference type="GO" id="GO:0000155">
    <property type="term" value="F:phosphorelay sensor kinase activity"/>
    <property type="evidence" value="ECO:0007669"/>
    <property type="project" value="InterPro"/>
</dbReference>
<dbReference type="InterPro" id="IPR035965">
    <property type="entry name" value="PAS-like_dom_sf"/>
</dbReference>
<dbReference type="SUPFAM" id="SSF55785">
    <property type="entry name" value="PYP-like sensor domain (PAS domain)"/>
    <property type="match status" value="3"/>
</dbReference>
<organism evidence="10 11">
    <name type="scientific">Rhodoferax lacus</name>
    <dbReference type="NCBI Taxonomy" id="2184758"/>
    <lineage>
        <taxon>Bacteria</taxon>
        <taxon>Pseudomonadati</taxon>
        <taxon>Pseudomonadota</taxon>
        <taxon>Betaproteobacteria</taxon>
        <taxon>Burkholderiales</taxon>
        <taxon>Comamonadaceae</taxon>
        <taxon>Rhodoferax</taxon>
    </lineage>
</organism>